<dbReference type="GO" id="GO:0008097">
    <property type="term" value="F:5S rRNA binding"/>
    <property type="evidence" value="ECO:0007669"/>
    <property type="project" value="TreeGrafter"/>
</dbReference>
<evidence type="ECO:0000313" key="8">
    <source>
        <dbReference type="EMBL" id="HEX61851.1"/>
    </source>
</evidence>
<evidence type="ECO:0000256" key="4">
    <source>
        <dbReference type="ARBA" id="ARBA00022980"/>
    </source>
</evidence>
<dbReference type="Gene3D" id="3.30.420.100">
    <property type="match status" value="1"/>
</dbReference>
<reference evidence="8" key="1">
    <citation type="journal article" date="2020" name="mSystems">
        <title>Genome- and Community-Level Interaction Insights into Carbon Utilization and Element Cycling Functions of Hydrothermarchaeota in Hydrothermal Sediment.</title>
        <authorList>
            <person name="Zhou Z."/>
            <person name="Liu Y."/>
            <person name="Xu W."/>
            <person name="Pan J."/>
            <person name="Luo Z.H."/>
            <person name="Li M."/>
        </authorList>
    </citation>
    <scope>NUCLEOTIDE SEQUENCE [LARGE SCALE GENOMIC DNA]</scope>
    <source>
        <strain evidence="8">SpSt-361</strain>
    </source>
</reference>
<comment type="function">
    <text evidence="7">This is one of the proteins that bind and probably mediate the attachment of the 5S RNA into the large ribosomal subunit, where it forms part of the central protuberance.</text>
</comment>
<comment type="subunit">
    <text evidence="7">Part of the 50S ribosomal subunit; part of the 5S rRNA/L5/L18/L25 subcomplex. Contacts the 5S and 23S rRNAs.</text>
</comment>
<dbReference type="AlphaFoldDB" id="A0A831Z0Y6"/>
<keyword evidence="4 7" id="KW-0689">Ribosomal protein</keyword>
<dbReference type="PANTHER" id="PTHR12899:SF3">
    <property type="entry name" value="LARGE RIBOSOMAL SUBUNIT PROTEIN UL18M"/>
    <property type="match status" value="1"/>
</dbReference>
<evidence type="ECO:0000256" key="3">
    <source>
        <dbReference type="ARBA" id="ARBA00022884"/>
    </source>
</evidence>
<evidence type="ECO:0000256" key="7">
    <source>
        <dbReference type="HAMAP-Rule" id="MF_01337"/>
    </source>
</evidence>
<protein>
    <recommendedName>
        <fullName evidence="6 7">Large ribosomal subunit protein uL18</fullName>
    </recommendedName>
</protein>
<evidence type="ECO:0000256" key="2">
    <source>
        <dbReference type="ARBA" id="ARBA00022730"/>
    </source>
</evidence>
<name>A0A831Z0Y6_UNCKA</name>
<keyword evidence="3 7" id="KW-0694">RNA-binding</keyword>
<dbReference type="InterPro" id="IPR004389">
    <property type="entry name" value="Ribosomal_uL18_bac-type"/>
</dbReference>
<evidence type="ECO:0000256" key="5">
    <source>
        <dbReference type="ARBA" id="ARBA00023274"/>
    </source>
</evidence>
<gene>
    <name evidence="7" type="primary">rplR</name>
    <name evidence="8" type="ORF">ENR01_01700</name>
</gene>
<dbReference type="InterPro" id="IPR057268">
    <property type="entry name" value="Ribosomal_L18"/>
</dbReference>
<dbReference type="Pfam" id="PF00861">
    <property type="entry name" value="Ribosomal_L18p"/>
    <property type="match status" value="1"/>
</dbReference>
<dbReference type="GO" id="GO:0005737">
    <property type="term" value="C:cytoplasm"/>
    <property type="evidence" value="ECO:0007669"/>
    <property type="project" value="UniProtKB-ARBA"/>
</dbReference>
<dbReference type="GO" id="GO:0005840">
    <property type="term" value="C:ribosome"/>
    <property type="evidence" value="ECO:0007669"/>
    <property type="project" value="UniProtKB-KW"/>
</dbReference>
<dbReference type="InterPro" id="IPR005484">
    <property type="entry name" value="Ribosomal_uL18_bac/plant/anim"/>
</dbReference>
<dbReference type="GO" id="GO:1990904">
    <property type="term" value="C:ribonucleoprotein complex"/>
    <property type="evidence" value="ECO:0007669"/>
    <property type="project" value="UniProtKB-KW"/>
</dbReference>
<comment type="similarity">
    <text evidence="1 7">Belongs to the universal ribosomal protein uL18 family.</text>
</comment>
<keyword evidence="2 7" id="KW-0699">rRNA-binding</keyword>
<dbReference type="FunFam" id="3.30.420.100:FF:000001">
    <property type="entry name" value="50S ribosomal protein L18"/>
    <property type="match status" value="1"/>
</dbReference>
<organism evidence="8">
    <name type="scientific">candidate division WWE3 bacterium</name>
    <dbReference type="NCBI Taxonomy" id="2053526"/>
    <lineage>
        <taxon>Bacteria</taxon>
        <taxon>Katanobacteria</taxon>
    </lineage>
</organism>
<comment type="caution">
    <text evidence="8">The sequence shown here is derived from an EMBL/GenBank/DDBJ whole genome shotgun (WGS) entry which is preliminary data.</text>
</comment>
<dbReference type="HAMAP" id="MF_01337_B">
    <property type="entry name" value="Ribosomal_uL18_B"/>
    <property type="match status" value="1"/>
</dbReference>
<sequence length="114" mass="12765">MIRDLRVLKTQRVRRVRSRIFGTAKKPRLSVFRSGKHIYAQLINDEKGITLVAASDLDLKEGTKIARAEAVGEKISQAAQKAKIREVVFDRGSYAYHGRIKAVAEGARKGGLRF</sequence>
<evidence type="ECO:0000256" key="6">
    <source>
        <dbReference type="ARBA" id="ARBA00035197"/>
    </source>
</evidence>
<accession>A0A831Z0Y6</accession>
<dbReference type="SUPFAM" id="SSF53137">
    <property type="entry name" value="Translational machinery components"/>
    <property type="match status" value="1"/>
</dbReference>
<dbReference type="EMBL" id="DSPJ01000049">
    <property type="protein sequence ID" value="HEX61851.1"/>
    <property type="molecule type" value="Genomic_DNA"/>
</dbReference>
<keyword evidence="5 7" id="KW-0687">Ribonucleoprotein</keyword>
<dbReference type="PANTHER" id="PTHR12899">
    <property type="entry name" value="39S RIBOSOMAL PROTEIN L18, MITOCHONDRIAL"/>
    <property type="match status" value="1"/>
</dbReference>
<dbReference type="CDD" id="cd00432">
    <property type="entry name" value="Ribosomal_L18_L5e"/>
    <property type="match status" value="1"/>
</dbReference>
<proteinExistence type="inferred from homology"/>
<dbReference type="NCBIfam" id="TIGR00060">
    <property type="entry name" value="L18_bact"/>
    <property type="match status" value="1"/>
</dbReference>
<dbReference type="GO" id="GO:0006412">
    <property type="term" value="P:translation"/>
    <property type="evidence" value="ECO:0007669"/>
    <property type="project" value="UniProtKB-UniRule"/>
</dbReference>
<evidence type="ECO:0000256" key="1">
    <source>
        <dbReference type="ARBA" id="ARBA00007116"/>
    </source>
</evidence>
<dbReference type="GO" id="GO:0003735">
    <property type="term" value="F:structural constituent of ribosome"/>
    <property type="evidence" value="ECO:0007669"/>
    <property type="project" value="InterPro"/>
</dbReference>